<dbReference type="GO" id="GO:0016020">
    <property type="term" value="C:membrane"/>
    <property type="evidence" value="ECO:0007669"/>
    <property type="project" value="UniProtKB-SubCell"/>
</dbReference>
<evidence type="ECO:0000256" key="1">
    <source>
        <dbReference type="ARBA" id="ARBA00004370"/>
    </source>
</evidence>
<dbReference type="PANTHER" id="PTHR24282:SF255">
    <property type="entry name" value="CYTOCHROME P450 72A11-RELATED"/>
    <property type="match status" value="1"/>
</dbReference>
<dbReference type="InterPro" id="IPR036396">
    <property type="entry name" value="Cyt_P450_sf"/>
</dbReference>
<dbReference type="InterPro" id="IPR002401">
    <property type="entry name" value="Cyt_P450_E_grp-I"/>
</dbReference>
<dbReference type="Pfam" id="PF00067">
    <property type="entry name" value="p450"/>
    <property type="match status" value="1"/>
</dbReference>
<keyword evidence="5 11" id="KW-0479">Metal-binding</keyword>
<keyword evidence="7 12" id="KW-0560">Oxidoreductase</keyword>
<evidence type="ECO:0000256" key="5">
    <source>
        <dbReference type="ARBA" id="ARBA00022723"/>
    </source>
</evidence>
<evidence type="ECO:0000256" key="13">
    <source>
        <dbReference type="SAM" id="Phobius"/>
    </source>
</evidence>
<dbReference type="PANTHER" id="PTHR24282">
    <property type="entry name" value="CYTOCHROME P450 FAMILY MEMBER"/>
    <property type="match status" value="1"/>
</dbReference>
<dbReference type="PRINTS" id="PR00385">
    <property type="entry name" value="P450"/>
</dbReference>
<dbReference type="PRINTS" id="PR00463">
    <property type="entry name" value="EP450I"/>
</dbReference>
<dbReference type="FunFam" id="1.10.630.10:FF:000029">
    <property type="entry name" value="Cytochrome P450 734A1"/>
    <property type="match status" value="1"/>
</dbReference>
<feature type="binding site" description="axial binding residue" evidence="11">
    <location>
        <position position="466"/>
    </location>
    <ligand>
        <name>heme</name>
        <dbReference type="ChEBI" id="CHEBI:30413"/>
    </ligand>
    <ligandPart>
        <name>Fe</name>
        <dbReference type="ChEBI" id="CHEBI:18248"/>
    </ligandPart>
</feature>
<evidence type="ECO:0000256" key="7">
    <source>
        <dbReference type="ARBA" id="ARBA00023002"/>
    </source>
</evidence>
<keyword evidence="15" id="KW-1185">Reference proteome</keyword>
<keyword evidence="4 13" id="KW-0812">Transmembrane</keyword>
<evidence type="ECO:0000256" key="8">
    <source>
        <dbReference type="ARBA" id="ARBA00023004"/>
    </source>
</evidence>
<dbReference type="PROSITE" id="PS00086">
    <property type="entry name" value="CYTOCHROME_P450"/>
    <property type="match status" value="1"/>
</dbReference>
<evidence type="ECO:0000256" key="9">
    <source>
        <dbReference type="ARBA" id="ARBA00023033"/>
    </source>
</evidence>
<evidence type="ECO:0000313" key="14">
    <source>
        <dbReference type="EMBL" id="KAK3029758.1"/>
    </source>
</evidence>
<dbReference type="CDD" id="cd20642">
    <property type="entry name" value="CYP72"/>
    <property type="match status" value="1"/>
</dbReference>
<dbReference type="Proteomes" id="UP001188597">
    <property type="component" value="Unassembled WGS sequence"/>
</dbReference>
<evidence type="ECO:0000313" key="15">
    <source>
        <dbReference type="Proteomes" id="UP001188597"/>
    </source>
</evidence>
<organism evidence="14 15">
    <name type="scientific">Escallonia herrerae</name>
    <dbReference type="NCBI Taxonomy" id="1293975"/>
    <lineage>
        <taxon>Eukaryota</taxon>
        <taxon>Viridiplantae</taxon>
        <taxon>Streptophyta</taxon>
        <taxon>Embryophyta</taxon>
        <taxon>Tracheophyta</taxon>
        <taxon>Spermatophyta</taxon>
        <taxon>Magnoliopsida</taxon>
        <taxon>eudicotyledons</taxon>
        <taxon>Gunneridae</taxon>
        <taxon>Pentapetalae</taxon>
        <taxon>asterids</taxon>
        <taxon>campanulids</taxon>
        <taxon>Escalloniales</taxon>
        <taxon>Escalloniaceae</taxon>
        <taxon>Escallonia</taxon>
    </lineage>
</organism>
<gene>
    <name evidence="14" type="ORF">RJ639_038035</name>
</gene>
<evidence type="ECO:0000256" key="4">
    <source>
        <dbReference type="ARBA" id="ARBA00022692"/>
    </source>
</evidence>
<evidence type="ECO:0000256" key="10">
    <source>
        <dbReference type="ARBA" id="ARBA00023136"/>
    </source>
</evidence>
<comment type="subcellular location">
    <subcellularLocation>
        <location evidence="1">Membrane</location>
    </subcellularLocation>
</comment>
<keyword evidence="10 13" id="KW-0472">Membrane</keyword>
<keyword evidence="8 11" id="KW-0408">Iron</keyword>
<keyword evidence="9 12" id="KW-0503">Monooxygenase</keyword>
<dbReference type="GO" id="GO:0004497">
    <property type="term" value="F:monooxygenase activity"/>
    <property type="evidence" value="ECO:0007669"/>
    <property type="project" value="UniProtKB-KW"/>
</dbReference>
<dbReference type="EMBL" id="JAVXUP010000366">
    <property type="protein sequence ID" value="KAK3029758.1"/>
    <property type="molecule type" value="Genomic_DNA"/>
</dbReference>
<proteinExistence type="inferred from homology"/>
<evidence type="ECO:0008006" key="16">
    <source>
        <dbReference type="Google" id="ProtNLM"/>
    </source>
</evidence>
<feature type="transmembrane region" description="Helical" evidence="13">
    <location>
        <begin position="6"/>
        <end position="27"/>
    </location>
</feature>
<keyword evidence="3 11" id="KW-0349">Heme</keyword>
<dbReference type="InterPro" id="IPR001128">
    <property type="entry name" value="Cyt_P450"/>
</dbReference>
<comment type="caution">
    <text evidence="14">The sequence shown here is derived from an EMBL/GenBank/DDBJ whole genome shotgun (WGS) entry which is preliminary data.</text>
</comment>
<dbReference type="GO" id="GO:0020037">
    <property type="term" value="F:heme binding"/>
    <property type="evidence" value="ECO:0007669"/>
    <property type="project" value="InterPro"/>
</dbReference>
<dbReference type="InterPro" id="IPR050665">
    <property type="entry name" value="Cytochrome_P450_Monooxygen"/>
</dbReference>
<dbReference type="SUPFAM" id="SSF48264">
    <property type="entry name" value="Cytochrome P450"/>
    <property type="match status" value="1"/>
</dbReference>
<comment type="similarity">
    <text evidence="2 12">Belongs to the cytochrome P450 family.</text>
</comment>
<accession>A0AA89B7V5</accession>
<protein>
    <recommendedName>
        <fullName evidence="16">Cytochrome P450</fullName>
    </recommendedName>
</protein>
<dbReference type="InterPro" id="IPR017972">
    <property type="entry name" value="Cyt_P450_CS"/>
</dbReference>
<evidence type="ECO:0000256" key="11">
    <source>
        <dbReference type="PIRSR" id="PIRSR602401-1"/>
    </source>
</evidence>
<evidence type="ECO:0000256" key="3">
    <source>
        <dbReference type="ARBA" id="ARBA00022617"/>
    </source>
</evidence>
<evidence type="ECO:0000256" key="12">
    <source>
        <dbReference type="RuleBase" id="RU000461"/>
    </source>
</evidence>
<comment type="cofactor">
    <cofactor evidence="11">
        <name>heme</name>
        <dbReference type="ChEBI" id="CHEBI:30413"/>
    </cofactor>
</comment>
<dbReference type="AlphaFoldDB" id="A0AA89B7V5"/>
<evidence type="ECO:0000256" key="2">
    <source>
        <dbReference type="ARBA" id="ARBA00010617"/>
    </source>
</evidence>
<dbReference type="GO" id="GO:0005506">
    <property type="term" value="F:iron ion binding"/>
    <property type="evidence" value="ECO:0007669"/>
    <property type="project" value="InterPro"/>
</dbReference>
<dbReference type="GO" id="GO:0016705">
    <property type="term" value="F:oxidoreductase activity, acting on paired donors, with incorporation or reduction of molecular oxygen"/>
    <property type="evidence" value="ECO:0007669"/>
    <property type="project" value="InterPro"/>
</dbReference>
<name>A0AA89B7V5_9ASTE</name>
<dbReference type="Gene3D" id="1.10.630.10">
    <property type="entry name" value="Cytochrome P450"/>
    <property type="match status" value="1"/>
</dbReference>
<sequence>MEINLTYNSVAISACFVLLLAYAWRVFNGIWLRPKRLERYLRKQGLRGNSYRLVVGDLKESALVKKEAISKPISFSDNILPRILPLPYKTIQKYGKNSFTWIGPIPRVYVMDPELSKDVVNKFDDFQKNFKTSNPLVKLFISGVISYEGEKWAKIRGIMNPAFHLEKLKDMLPAFRASCGDMVSKWEKMVSPDGKLELDVWPHLETLTADVISRTAFGSSYGQGKNIFHLLKEQAELAIEAMESIYIPGYRYLPLKRNKRMVEIDAAIQSSVRGMINRRLDALKEGGSLGNDILSILLESNYKKNRHGDHAGMTIEEVVSECKLFYFAGQETTSGLLVWTMISLAKHPEWQEKAREEVKKVFGDNMPDYDGVSRLKIVTMIVNEVLRFYPPVVELTRIIPEETKLGDITLPAGVQLMLPIILLQQDEDVWGPDAKEFKPERFSEGILKATKNQFSYFPFGGGPRICIGNNFALLEVKVSLSIILQRFFFELSPSYIHAPYVVMTLQPQHGAHLTFHKLQK</sequence>
<keyword evidence="6 13" id="KW-1133">Transmembrane helix</keyword>
<reference evidence="14" key="1">
    <citation type="submission" date="2022-12" db="EMBL/GenBank/DDBJ databases">
        <title>Draft genome assemblies for two species of Escallonia (Escalloniales).</title>
        <authorList>
            <person name="Chanderbali A."/>
            <person name="Dervinis C."/>
            <person name="Anghel I."/>
            <person name="Soltis D."/>
            <person name="Soltis P."/>
            <person name="Zapata F."/>
        </authorList>
    </citation>
    <scope>NUCLEOTIDE SEQUENCE</scope>
    <source>
        <strain evidence="14">UCBG64.0493</strain>
        <tissue evidence="14">Leaf</tissue>
    </source>
</reference>
<evidence type="ECO:0000256" key="6">
    <source>
        <dbReference type="ARBA" id="ARBA00022989"/>
    </source>
</evidence>